<dbReference type="OrthoDB" id="710855at2"/>
<dbReference type="AlphaFoldDB" id="A0A1M7K7Q0"/>
<accession>A0A1M7K7Q0</accession>
<sequence length="148" mass="17451">MRKISIIFLFITTLTFAQRKIDKLHYAKTLIAVPENCTAKSEYEIIDCSGFSTQWLFLSDEMVKQKVNEQISKQIEQQFDYKNKKEIKFFSQKEMFEGNIYQMKKGTYRIIGFGRVNGIALVLNLGFEKEVKSNSDLNEFEKNFIQFQ</sequence>
<evidence type="ECO:0000313" key="2">
    <source>
        <dbReference type="Proteomes" id="UP000184092"/>
    </source>
</evidence>
<reference evidence="2" key="1">
    <citation type="submission" date="2016-11" db="EMBL/GenBank/DDBJ databases">
        <authorList>
            <person name="Varghese N."/>
            <person name="Submissions S."/>
        </authorList>
    </citation>
    <scope>NUCLEOTIDE SEQUENCE [LARGE SCALE GENOMIC DNA]</scope>
    <source>
        <strain evidence="2">CGMCC 1.2749</strain>
    </source>
</reference>
<name>A0A1M7K7Q0_9FLAO</name>
<dbReference type="RefSeq" id="WP_073208460.1">
    <property type="nucleotide sequence ID" value="NZ_FRCL01000005.1"/>
</dbReference>
<organism evidence="1 2">
    <name type="scientific">Flavobacterium xinjiangense</name>
    <dbReference type="NCBI Taxonomy" id="178356"/>
    <lineage>
        <taxon>Bacteria</taxon>
        <taxon>Pseudomonadati</taxon>
        <taxon>Bacteroidota</taxon>
        <taxon>Flavobacteriia</taxon>
        <taxon>Flavobacteriales</taxon>
        <taxon>Flavobacteriaceae</taxon>
        <taxon>Flavobacterium</taxon>
    </lineage>
</organism>
<proteinExistence type="predicted"/>
<dbReference type="Proteomes" id="UP000184092">
    <property type="component" value="Unassembled WGS sequence"/>
</dbReference>
<dbReference type="EMBL" id="FRCL01000005">
    <property type="protein sequence ID" value="SHM61234.1"/>
    <property type="molecule type" value="Genomic_DNA"/>
</dbReference>
<evidence type="ECO:0000313" key="1">
    <source>
        <dbReference type="EMBL" id="SHM61234.1"/>
    </source>
</evidence>
<protein>
    <submittedName>
        <fullName evidence="1">Uncharacterized protein</fullName>
    </submittedName>
</protein>
<keyword evidence="2" id="KW-1185">Reference proteome</keyword>
<gene>
    <name evidence="1" type="ORF">SAMN05216269_105217</name>
</gene>